<dbReference type="InterPro" id="IPR008427">
    <property type="entry name" value="Extracellular_membr_CFEM_dom"/>
</dbReference>
<evidence type="ECO:0000313" key="11">
    <source>
        <dbReference type="Proteomes" id="UP000277580"/>
    </source>
</evidence>
<dbReference type="AlphaFoldDB" id="A0A3N4KQM9"/>
<protein>
    <recommendedName>
        <fullName evidence="9">CFEM domain-containing protein</fullName>
    </recommendedName>
</protein>
<keyword evidence="11" id="KW-1185">Reference proteome</keyword>
<accession>A0A3N4KQM9</accession>
<dbReference type="Proteomes" id="UP000277580">
    <property type="component" value="Unassembled WGS sequence"/>
</dbReference>
<evidence type="ECO:0000256" key="4">
    <source>
        <dbReference type="ARBA" id="ARBA00022525"/>
    </source>
</evidence>
<keyword evidence="4" id="KW-0964">Secreted</keyword>
<dbReference type="OrthoDB" id="3767534at2759"/>
<reference evidence="10 11" key="1">
    <citation type="journal article" date="2018" name="Nat. Ecol. Evol.">
        <title>Pezizomycetes genomes reveal the molecular basis of ectomycorrhizal truffle lifestyle.</title>
        <authorList>
            <person name="Murat C."/>
            <person name="Payen T."/>
            <person name="Noel B."/>
            <person name="Kuo A."/>
            <person name="Morin E."/>
            <person name="Chen J."/>
            <person name="Kohler A."/>
            <person name="Krizsan K."/>
            <person name="Balestrini R."/>
            <person name="Da Silva C."/>
            <person name="Montanini B."/>
            <person name="Hainaut M."/>
            <person name="Levati E."/>
            <person name="Barry K.W."/>
            <person name="Belfiori B."/>
            <person name="Cichocki N."/>
            <person name="Clum A."/>
            <person name="Dockter R.B."/>
            <person name="Fauchery L."/>
            <person name="Guy J."/>
            <person name="Iotti M."/>
            <person name="Le Tacon F."/>
            <person name="Lindquist E.A."/>
            <person name="Lipzen A."/>
            <person name="Malagnac F."/>
            <person name="Mello A."/>
            <person name="Molinier V."/>
            <person name="Miyauchi S."/>
            <person name="Poulain J."/>
            <person name="Riccioni C."/>
            <person name="Rubini A."/>
            <person name="Sitrit Y."/>
            <person name="Splivallo R."/>
            <person name="Traeger S."/>
            <person name="Wang M."/>
            <person name="Zifcakova L."/>
            <person name="Wipf D."/>
            <person name="Zambonelli A."/>
            <person name="Paolocci F."/>
            <person name="Nowrousian M."/>
            <person name="Ottonello S."/>
            <person name="Baldrian P."/>
            <person name="Spatafora J.W."/>
            <person name="Henrissat B."/>
            <person name="Nagy L.G."/>
            <person name="Aury J.M."/>
            <person name="Wincker P."/>
            <person name="Grigoriev I.V."/>
            <person name="Bonfante P."/>
            <person name="Martin F.M."/>
        </authorList>
    </citation>
    <scope>NUCLEOTIDE SEQUENCE [LARGE SCALE GENOMIC DNA]</scope>
    <source>
        <strain evidence="10 11">CCBAS932</strain>
    </source>
</reference>
<dbReference type="InParanoid" id="A0A3N4KQM9"/>
<keyword evidence="5" id="KW-0472">Membrane</keyword>
<evidence type="ECO:0000313" key="10">
    <source>
        <dbReference type="EMBL" id="RPB12893.1"/>
    </source>
</evidence>
<keyword evidence="8" id="KW-0449">Lipoprotein</keyword>
<feature type="domain" description="CFEM" evidence="9">
    <location>
        <begin position="3"/>
        <end position="41"/>
    </location>
</feature>
<evidence type="ECO:0000256" key="5">
    <source>
        <dbReference type="ARBA" id="ARBA00022622"/>
    </source>
</evidence>
<dbReference type="GO" id="GO:0098552">
    <property type="term" value="C:side of membrane"/>
    <property type="evidence" value="ECO:0007669"/>
    <property type="project" value="UniProtKB-KW"/>
</dbReference>
<evidence type="ECO:0000256" key="2">
    <source>
        <dbReference type="ARBA" id="ARBA00004613"/>
    </source>
</evidence>
<keyword evidence="5" id="KW-0325">Glycoprotein</keyword>
<evidence type="ECO:0000256" key="3">
    <source>
        <dbReference type="ARBA" id="ARBA00010031"/>
    </source>
</evidence>
<comment type="subcellular location">
    <subcellularLocation>
        <location evidence="1">Membrane</location>
        <topology evidence="1">Lipid-anchor</topology>
        <topology evidence="1">GPI-anchor</topology>
    </subcellularLocation>
    <subcellularLocation>
        <location evidence="2">Secreted</location>
    </subcellularLocation>
</comment>
<evidence type="ECO:0000259" key="9">
    <source>
        <dbReference type="Pfam" id="PF05730"/>
    </source>
</evidence>
<comment type="similarity">
    <text evidence="3">Belongs to the RBT5 family.</text>
</comment>
<evidence type="ECO:0000256" key="1">
    <source>
        <dbReference type="ARBA" id="ARBA00004589"/>
    </source>
</evidence>
<evidence type="ECO:0000256" key="6">
    <source>
        <dbReference type="ARBA" id="ARBA00022729"/>
    </source>
</evidence>
<sequence>MSSSPAGCGATDYACWCESNSWLSSLAACVTPACPNESDQASMSPHPPLTF</sequence>
<keyword evidence="7" id="KW-1015">Disulfide bond</keyword>
<dbReference type="EMBL" id="ML119126">
    <property type="protein sequence ID" value="RPB12893.1"/>
    <property type="molecule type" value="Genomic_DNA"/>
</dbReference>
<evidence type="ECO:0000256" key="7">
    <source>
        <dbReference type="ARBA" id="ARBA00023157"/>
    </source>
</evidence>
<proteinExistence type="inferred from homology"/>
<keyword evidence="6" id="KW-0732">Signal</keyword>
<keyword evidence="5" id="KW-0336">GPI-anchor</keyword>
<gene>
    <name evidence="10" type="ORF">P167DRAFT_535615</name>
</gene>
<evidence type="ECO:0000256" key="8">
    <source>
        <dbReference type="ARBA" id="ARBA00023288"/>
    </source>
</evidence>
<organism evidence="10 11">
    <name type="scientific">Morchella conica CCBAS932</name>
    <dbReference type="NCBI Taxonomy" id="1392247"/>
    <lineage>
        <taxon>Eukaryota</taxon>
        <taxon>Fungi</taxon>
        <taxon>Dikarya</taxon>
        <taxon>Ascomycota</taxon>
        <taxon>Pezizomycotina</taxon>
        <taxon>Pezizomycetes</taxon>
        <taxon>Pezizales</taxon>
        <taxon>Morchellaceae</taxon>
        <taxon>Morchella</taxon>
    </lineage>
</organism>
<dbReference type="GO" id="GO:0005576">
    <property type="term" value="C:extracellular region"/>
    <property type="evidence" value="ECO:0007669"/>
    <property type="project" value="UniProtKB-SubCell"/>
</dbReference>
<name>A0A3N4KQM9_9PEZI</name>
<dbReference type="Pfam" id="PF05730">
    <property type="entry name" value="CFEM"/>
    <property type="match status" value="1"/>
</dbReference>